<protein>
    <submittedName>
        <fullName evidence="2">F-box domain-containing protein</fullName>
    </submittedName>
</protein>
<dbReference type="Proteomes" id="UP000095287">
    <property type="component" value="Unplaced"/>
</dbReference>
<dbReference type="AlphaFoldDB" id="A0A1I7Y9I9"/>
<organism evidence="1 2">
    <name type="scientific">Steinernema glaseri</name>
    <dbReference type="NCBI Taxonomy" id="37863"/>
    <lineage>
        <taxon>Eukaryota</taxon>
        <taxon>Metazoa</taxon>
        <taxon>Ecdysozoa</taxon>
        <taxon>Nematoda</taxon>
        <taxon>Chromadorea</taxon>
        <taxon>Rhabditida</taxon>
        <taxon>Tylenchina</taxon>
        <taxon>Panagrolaimomorpha</taxon>
        <taxon>Strongyloidoidea</taxon>
        <taxon>Steinernematidae</taxon>
        <taxon>Steinernema</taxon>
    </lineage>
</organism>
<evidence type="ECO:0000313" key="2">
    <source>
        <dbReference type="WBParaSite" id="L893_g13858.t2"/>
    </source>
</evidence>
<accession>A0A1I7Y9I9</accession>
<name>A0A1I7Y9I9_9BILA</name>
<reference evidence="2" key="1">
    <citation type="submission" date="2016-11" db="UniProtKB">
        <authorList>
            <consortium name="WormBaseParasite"/>
        </authorList>
    </citation>
    <scope>IDENTIFICATION</scope>
</reference>
<dbReference type="WBParaSite" id="L893_g13858.t2">
    <property type="protein sequence ID" value="L893_g13858.t2"/>
    <property type="gene ID" value="L893_g13858"/>
</dbReference>
<sequence length="377" mass="41658">MLCAAGDKQGRKHFVVLLVDRLKQTAARSARCKFVIYRFGRCGNAPPCDSKGMTTCFQRTPPEMSENVDVASTSAVVQLSEDAIEEVMRRVTRLAAIGEVAKAMRVNSFVRDSILRAMRNNTNIDLKLKWLNNGSIDRKPGFVVQGTELKSIKDAVSCLRFVLKQSRRIETVNIYMGIPDASLLDSLVAPLIEAENVCLRELHMHRAYTSRCFLIIAKLIEKNADSLKVIGKIGLGEASACLSSRINLERLSLHNFDLVKHGALESDALSAETTQCIEKLGSSGATFRHLSYTTHSGFDLSKSVTTSMLVACKVESLRLTMSKGAPIPRRADANCPNLITLELIGDLINPQTDVSELFPNLKHFNIHRQDLINGTKN</sequence>
<evidence type="ECO:0000313" key="1">
    <source>
        <dbReference type="Proteomes" id="UP000095287"/>
    </source>
</evidence>
<keyword evidence="1" id="KW-1185">Reference proteome</keyword>
<proteinExistence type="predicted"/>